<protein>
    <recommendedName>
        <fullName evidence="3">Transposase</fullName>
    </recommendedName>
</protein>
<keyword evidence="2" id="KW-1185">Reference proteome</keyword>
<dbReference type="RefSeq" id="WP_344961701.1">
    <property type="nucleotide sequence ID" value="NZ_BAAAXZ010000056.1"/>
</dbReference>
<evidence type="ECO:0000313" key="1">
    <source>
        <dbReference type="EMBL" id="GAA2919621.1"/>
    </source>
</evidence>
<evidence type="ECO:0008006" key="3">
    <source>
        <dbReference type="Google" id="ProtNLM"/>
    </source>
</evidence>
<organism evidence="1 2">
    <name type="scientific">Streptomyces thioluteus</name>
    <dbReference type="NCBI Taxonomy" id="66431"/>
    <lineage>
        <taxon>Bacteria</taxon>
        <taxon>Bacillati</taxon>
        <taxon>Actinomycetota</taxon>
        <taxon>Actinomycetes</taxon>
        <taxon>Kitasatosporales</taxon>
        <taxon>Streptomycetaceae</taxon>
        <taxon>Streptomyces</taxon>
    </lineage>
</organism>
<gene>
    <name evidence="1" type="ORF">GCM10020221_14860</name>
</gene>
<comment type="caution">
    <text evidence="1">The sequence shown here is derived from an EMBL/GenBank/DDBJ whole genome shotgun (WGS) entry which is preliminary data.</text>
</comment>
<reference evidence="1 2" key="1">
    <citation type="journal article" date="2019" name="Int. J. Syst. Evol. Microbiol.">
        <title>The Global Catalogue of Microorganisms (GCM) 10K type strain sequencing project: providing services to taxonomists for standard genome sequencing and annotation.</title>
        <authorList>
            <consortium name="The Broad Institute Genomics Platform"/>
            <consortium name="The Broad Institute Genome Sequencing Center for Infectious Disease"/>
            <person name="Wu L."/>
            <person name="Ma J."/>
        </authorList>
    </citation>
    <scope>NUCLEOTIDE SEQUENCE [LARGE SCALE GENOMIC DNA]</scope>
    <source>
        <strain evidence="1 2">JCM 4087</strain>
    </source>
</reference>
<proteinExistence type="predicted"/>
<accession>A0ABN3WKY8</accession>
<dbReference type="Proteomes" id="UP001501102">
    <property type="component" value="Unassembled WGS sequence"/>
</dbReference>
<sequence length="143" mass="16281">MKSIPRFQRSRAEIEQAKQAAMNDWPAVVKAYREGDSLQRLEVRYRVPKDWLRAQLLDSGVGIRARIDRPRLPTPGQQAVLDAWPEVRASYVKGLSIKAIHRKYRCGEAWLRDRLLKDGVHVRGQAEAYALYNDPGRGGDGPC</sequence>
<evidence type="ECO:0000313" key="2">
    <source>
        <dbReference type="Proteomes" id="UP001501102"/>
    </source>
</evidence>
<dbReference type="EMBL" id="BAAAXZ010000056">
    <property type="protein sequence ID" value="GAA2919621.1"/>
    <property type="molecule type" value="Genomic_DNA"/>
</dbReference>
<name>A0ABN3WKY8_STRTU</name>